<name>I8TAL1_9GAMM</name>
<proteinExistence type="inferred from homology"/>
<comment type="catalytic activity">
    <reaction evidence="19">
        <text>a (2E)-enoyl-CoA + NADPH + H(+) = a 2,3-saturated acyl-CoA + NADP(+)</text>
        <dbReference type="Rhea" id="RHEA:33763"/>
        <dbReference type="ChEBI" id="CHEBI:15378"/>
        <dbReference type="ChEBI" id="CHEBI:57783"/>
        <dbReference type="ChEBI" id="CHEBI:58349"/>
        <dbReference type="ChEBI" id="CHEBI:58856"/>
        <dbReference type="ChEBI" id="CHEBI:65111"/>
        <dbReference type="EC" id="1.3.1.38"/>
    </reaction>
    <physiologicalReaction direction="left-to-right" evidence="19">
        <dbReference type="Rhea" id="RHEA:33764"/>
    </physiologicalReaction>
</comment>
<comment type="catalytic activity">
    <reaction evidence="21">
        <text>(2E)-octenoyl-CoA + NADPH + H(+) = octanoyl-CoA + NADP(+)</text>
        <dbReference type="Rhea" id="RHEA:44952"/>
        <dbReference type="ChEBI" id="CHEBI:15378"/>
        <dbReference type="ChEBI" id="CHEBI:57386"/>
        <dbReference type="ChEBI" id="CHEBI:57783"/>
        <dbReference type="ChEBI" id="CHEBI:58349"/>
        <dbReference type="ChEBI" id="CHEBI:62242"/>
    </reaction>
    <physiologicalReaction direction="left-to-right" evidence="21">
        <dbReference type="Rhea" id="RHEA:44953"/>
    </physiologicalReaction>
</comment>
<dbReference type="PATRIC" id="fig|1172194.4.peg.857"/>
<keyword evidence="8" id="KW-0560">Oxidoreductase</keyword>
<evidence type="ECO:0000256" key="11">
    <source>
        <dbReference type="ARBA" id="ARBA00023160"/>
    </source>
</evidence>
<evidence type="ECO:0000256" key="5">
    <source>
        <dbReference type="ARBA" id="ARBA00022553"/>
    </source>
</evidence>
<dbReference type="Proteomes" id="UP000003704">
    <property type="component" value="Unassembled WGS sequence"/>
</dbReference>
<dbReference type="InterPro" id="IPR052388">
    <property type="entry name" value="Peroxisomal_t2-enoyl-CoA_red"/>
</dbReference>
<evidence type="ECO:0000256" key="19">
    <source>
        <dbReference type="ARBA" id="ARBA00049251"/>
    </source>
</evidence>
<keyword evidence="4" id="KW-0444">Lipid biosynthesis</keyword>
<evidence type="ECO:0000256" key="8">
    <source>
        <dbReference type="ARBA" id="ARBA00023002"/>
    </source>
</evidence>
<sequence length="295" mass="31993">MSSTQYVQPMAPRAWGFTPEQLAEQPTVYAPGLLAGRTLLVSGGGSGMGRATAFLAARLGANVIICGRDADKLQRASTDAQRLLGKSFECHAMTIRDAERVDRLMDELFERHGQIDALVNSAGGQFPQNAIDFSVKGWLAVVDTNLNGTWYMMQAAARRWRDRKQAGSVVNIIANYKRGIPQSAHTAAARAGVAYLSKSVAVEWAPLDIRVNCIAPGTIETEGLNQYPPETIERGGKGNPLRRRGDVWDIAEAVIYLCAASGKFITGEVLQVDGGMQCWGTNWPLGVPEQFRVDG</sequence>
<dbReference type="Pfam" id="PF13561">
    <property type="entry name" value="adh_short_C2"/>
    <property type="match status" value="1"/>
</dbReference>
<accession>I8TAL1</accession>
<evidence type="ECO:0000256" key="1">
    <source>
        <dbReference type="ARBA" id="ARBA00004275"/>
    </source>
</evidence>
<dbReference type="AlphaFoldDB" id="I8TAL1"/>
<evidence type="ECO:0000256" key="12">
    <source>
        <dbReference type="ARBA" id="ARBA00037124"/>
    </source>
</evidence>
<comment type="caution">
    <text evidence="22">The sequence shown here is derived from an EMBL/GenBank/DDBJ whole genome shotgun (WGS) entry which is preliminary data.</text>
</comment>
<evidence type="ECO:0000256" key="7">
    <source>
        <dbReference type="ARBA" id="ARBA00022857"/>
    </source>
</evidence>
<dbReference type="SUPFAM" id="SSF51735">
    <property type="entry name" value="NAD(P)-binding Rossmann-fold domains"/>
    <property type="match status" value="1"/>
</dbReference>
<organism evidence="22 23">
    <name type="scientific">Hydrocarboniphaga effusa AP103</name>
    <dbReference type="NCBI Taxonomy" id="1172194"/>
    <lineage>
        <taxon>Bacteria</taxon>
        <taxon>Pseudomonadati</taxon>
        <taxon>Pseudomonadota</taxon>
        <taxon>Gammaproteobacteria</taxon>
        <taxon>Nevskiales</taxon>
        <taxon>Nevskiaceae</taxon>
        <taxon>Hydrocarboniphaga</taxon>
    </lineage>
</organism>
<dbReference type="InterPro" id="IPR036291">
    <property type="entry name" value="NAD(P)-bd_dom_sf"/>
</dbReference>
<keyword evidence="9" id="KW-0443">Lipid metabolism</keyword>
<comment type="catalytic activity">
    <reaction evidence="16">
        <text>(2E)-dodecenoyl-CoA + NADPH + H(+) = dodecanoyl-CoA + NADP(+)</text>
        <dbReference type="Rhea" id="RHEA:44964"/>
        <dbReference type="ChEBI" id="CHEBI:15378"/>
        <dbReference type="ChEBI" id="CHEBI:57330"/>
        <dbReference type="ChEBI" id="CHEBI:57375"/>
        <dbReference type="ChEBI" id="CHEBI:57783"/>
        <dbReference type="ChEBI" id="CHEBI:58349"/>
    </reaction>
    <physiologicalReaction direction="left-to-right" evidence="16">
        <dbReference type="Rhea" id="RHEA:44965"/>
    </physiologicalReaction>
</comment>
<evidence type="ECO:0000256" key="6">
    <source>
        <dbReference type="ARBA" id="ARBA00022832"/>
    </source>
</evidence>
<evidence type="ECO:0000256" key="17">
    <source>
        <dbReference type="ARBA" id="ARBA00048686"/>
    </source>
</evidence>
<comment type="catalytic activity">
    <reaction evidence="17">
        <text>(2E)-tetradecenoyl-CoA + NADPH + H(+) = tetradecanoyl-CoA + NADP(+)</text>
        <dbReference type="Rhea" id="RHEA:44968"/>
        <dbReference type="ChEBI" id="CHEBI:15378"/>
        <dbReference type="ChEBI" id="CHEBI:57385"/>
        <dbReference type="ChEBI" id="CHEBI:57783"/>
        <dbReference type="ChEBI" id="CHEBI:58349"/>
        <dbReference type="ChEBI" id="CHEBI:61405"/>
    </reaction>
    <physiologicalReaction direction="left-to-right" evidence="17">
        <dbReference type="Rhea" id="RHEA:44969"/>
    </physiologicalReaction>
</comment>
<evidence type="ECO:0000256" key="2">
    <source>
        <dbReference type="ARBA" id="ARBA00005189"/>
    </source>
</evidence>
<gene>
    <name evidence="22" type="ORF">WQQ_08970</name>
</gene>
<evidence type="ECO:0000256" key="20">
    <source>
        <dbReference type="ARBA" id="ARBA00049386"/>
    </source>
</evidence>
<keyword evidence="10" id="KW-0576">Peroxisome</keyword>
<evidence type="ECO:0000256" key="4">
    <source>
        <dbReference type="ARBA" id="ARBA00022516"/>
    </source>
</evidence>
<keyword evidence="23" id="KW-1185">Reference proteome</keyword>
<dbReference type="STRING" id="1172194.WQQ_08970"/>
<dbReference type="EC" id="1.3.1.38" evidence="14"/>
<dbReference type="GO" id="GO:0006633">
    <property type="term" value="P:fatty acid biosynthetic process"/>
    <property type="evidence" value="ECO:0007669"/>
    <property type="project" value="UniProtKB-KW"/>
</dbReference>
<dbReference type="PANTHER" id="PTHR24317">
    <property type="entry name" value="PEROXISOMAL TRANS-2-ENOYL-COA REDUCTASE"/>
    <property type="match status" value="1"/>
</dbReference>
<comment type="pathway">
    <text evidence="2">Lipid metabolism.</text>
</comment>
<evidence type="ECO:0000256" key="15">
    <source>
        <dbReference type="ARBA" id="ARBA00041063"/>
    </source>
</evidence>
<evidence type="ECO:0000313" key="23">
    <source>
        <dbReference type="Proteomes" id="UP000003704"/>
    </source>
</evidence>
<keyword evidence="6" id="KW-0276">Fatty acid metabolism</keyword>
<comment type="function">
    <text evidence="12">Participates in chain elongation of fatty acids. Catalyzes the reduction of trans-2-enoyl-CoAs of varying chain lengths from 6:1 to 16:1, having maximum activity with 10:1 CoA. Has no 2,4-dienoyl-CoA reductase activity.</text>
</comment>
<comment type="similarity">
    <text evidence="3">Belongs to the short-chain dehydrogenases/reductases (SDR) family.</text>
</comment>
<evidence type="ECO:0000256" key="21">
    <source>
        <dbReference type="ARBA" id="ARBA00049559"/>
    </source>
</evidence>
<evidence type="ECO:0000256" key="13">
    <source>
        <dbReference type="ARBA" id="ARBA00038622"/>
    </source>
</evidence>
<comment type="subunit">
    <text evidence="13">Interacts with PEX5, probably required to target it into peroxisomes.</text>
</comment>
<evidence type="ECO:0000256" key="9">
    <source>
        <dbReference type="ARBA" id="ARBA00023098"/>
    </source>
</evidence>
<keyword evidence="7" id="KW-0521">NADP</keyword>
<protein>
    <recommendedName>
        <fullName evidence="15">Peroxisomal trans-2-enoyl-CoA reductase</fullName>
        <ecNumber evidence="14">1.3.1.38</ecNumber>
    </recommendedName>
</protein>
<dbReference type="InterPro" id="IPR002347">
    <property type="entry name" value="SDR_fam"/>
</dbReference>
<evidence type="ECO:0000256" key="18">
    <source>
        <dbReference type="ARBA" id="ARBA00049108"/>
    </source>
</evidence>
<dbReference type="RefSeq" id="WP_007183853.1">
    <property type="nucleotide sequence ID" value="NZ_AKGD01000001.1"/>
</dbReference>
<dbReference type="FunFam" id="3.40.50.720:FF:000084">
    <property type="entry name" value="Short-chain dehydrogenase reductase"/>
    <property type="match status" value="1"/>
</dbReference>
<dbReference type="PRINTS" id="PR00080">
    <property type="entry name" value="SDRFAMILY"/>
</dbReference>
<reference evidence="22 23" key="1">
    <citation type="journal article" date="2012" name="J. Bacteriol.">
        <title>Genome Sequence of n-Alkane-Degrading Hydrocarboniphaga effusa Strain AP103T (ATCC BAA-332T).</title>
        <authorList>
            <person name="Chang H.K."/>
            <person name="Zylstra G.J."/>
            <person name="Chae J.C."/>
        </authorList>
    </citation>
    <scope>NUCLEOTIDE SEQUENCE [LARGE SCALE GENOMIC DNA]</scope>
    <source>
        <strain evidence="22 23">AP103</strain>
    </source>
</reference>
<comment type="subcellular location">
    <subcellularLocation>
        <location evidence="1">Peroxisome</location>
    </subcellularLocation>
</comment>
<dbReference type="PRINTS" id="PR00081">
    <property type="entry name" value="GDHRDH"/>
</dbReference>
<dbReference type="EMBL" id="AKGD01000001">
    <property type="protein sequence ID" value="EIT70760.1"/>
    <property type="molecule type" value="Genomic_DNA"/>
</dbReference>
<dbReference type="GO" id="GO:0019166">
    <property type="term" value="F:trans-2-enoyl-CoA reductase (NADPH) activity"/>
    <property type="evidence" value="ECO:0007669"/>
    <property type="project" value="UniProtKB-EC"/>
</dbReference>
<evidence type="ECO:0000256" key="10">
    <source>
        <dbReference type="ARBA" id="ARBA00023140"/>
    </source>
</evidence>
<evidence type="ECO:0000313" key="22">
    <source>
        <dbReference type="EMBL" id="EIT70760.1"/>
    </source>
</evidence>
<evidence type="ECO:0000256" key="3">
    <source>
        <dbReference type="ARBA" id="ARBA00006484"/>
    </source>
</evidence>
<comment type="catalytic activity">
    <reaction evidence="18">
        <text>(2E)-hexenoyl-CoA + NADPH + H(+) = hexanoyl-CoA + NADP(+)</text>
        <dbReference type="Rhea" id="RHEA:44956"/>
        <dbReference type="ChEBI" id="CHEBI:15378"/>
        <dbReference type="ChEBI" id="CHEBI:57783"/>
        <dbReference type="ChEBI" id="CHEBI:58349"/>
        <dbReference type="ChEBI" id="CHEBI:62077"/>
        <dbReference type="ChEBI" id="CHEBI:62620"/>
    </reaction>
    <physiologicalReaction direction="left-to-right" evidence="18">
        <dbReference type="Rhea" id="RHEA:44957"/>
    </physiologicalReaction>
</comment>
<evidence type="ECO:0000256" key="14">
    <source>
        <dbReference type="ARBA" id="ARBA00038849"/>
    </source>
</evidence>
<comment type="catalytic activity">
    <reaction evidence="20">
        <text>(2E)-decenoyl-CoA + NADPH + H(+) = decanoyl-CoA + NADP(+)</text>
        <dbReference type="Rhea" id="RHEA:44960"/>
        <dbReference type="ChEBI" id="CHEBI:15378"/>
        <dbReference type="ChEBI" id="CHEBI:57783"/>
        <dbReference type="ChEBI" id="CHEBI:58349"/>
        <dbReference type="ChEBI" id="CHEBI:61406"/>
        <dbReference type="ChEBI" id="CHEBI:61430"/>
    </reaction>
    <physiologicalReaction direction="left-to-right" evidence="20">
        <dbReference type="Rhea" id="RHEA:44961"/>
    </physiologicalReaction>
</comment>
<keyword evidence="11" id="KW-0275">Fatty acid biosynthesis</keyword>
<evidence type="ECO:0000256" key="16">
    <source>
        <dbReference type="ARBA" id="ARBA00047570"/>
    </source>
</evidence>
<keyword evidence="5" id="KW-0597">Phosphoprotein</keyword>
<dbReference type="PANTHER" id="PTHR24317:SF7">
    <property type="entry name" value="PEROXISOMAL TRANS-2-ENOYL-COA REDUCTASE"/>
    <property type="match status" value="1"/>
</dbReference>
<dbReference type="Gene3D" id="3.40.50.720">
    <property type="entry name" value="NAD(P)-binding Rossmann-like Domain"/>
    <property type="match status" value="1"/>
</dbReference>